<dbReference type="SUPFAM" id="SSF52317">
    <property type="entry name" value="Class I glutamine amidotransferase-like"/>
    <property type="match status" value="1"/>
</dbReference>
<evidence type="ECO:0000313" key="3">
    <source>
        <dbReference type="Proteomes" id="UP000019132"/>
    </source>
</evidence>
<dbReference type="Gene3D" id="3.40.50.880">
    <property type="match status" value="1"/>
</dbReference>
<name>K3WB80_GLOUD</name>
<dbReference type="STRING" id="431595.K3WB80"/>
<organism evidence="2 3">
    <name type="scientific">Globisporangium ultimum (strain ATCC 200006 / CBS 805.95 / DAOM BR144)</name>
    <name type="common">Pythium ultimum</name>
    <dbReference type="NCBI Taxonomy" id="431595"/>
    <lineage>
        <taxon>Eukaryota</taxon>
        <taxon>Sar</taxon>
        <taxon>Stramenopiles</taxon>
        <taxon>Oomycota</taxon>
        <taxon>Peronosporomycetes</taxon>
        <taxon>Pythiales</taxon>
        <taxon>Pythiaceae</taxon>
        <taxon>Globisporangium</taxon>
    </lineage>
</organism>
<dbReference type="PANTHER" id="PTHR42695:SF5">
    <property type="entry name" value="GLUTAMINE AMIDOTRANSFERASE YLR126C-RELATED"/>
    <property type="match status" value="1"/>
</dbReference>
<dbReference type="HOGENOM" id="CLU_065056_0_0_1"/>
<reference evidence="2" key="3">
    <citation type="submission" date="2014-11" db="UniProtKB">
        <authorList>
            <consortium name="EnsemblProtists"/>
        </authorList>
    </citation>
    <scope>IDENTIFICATION</scope>
    <source>
        <strain evidence="2">DAOM BR144</strain>
    </source>
</reference>
<dbReference type="Pfam" id="PF00117">
    <property type="entry name" value="GATase"/>
    <property type="match status" value="1"/>
</dbReference>
<feature type="domain" description="Glutamine amidotransferase" evidence="1">
    <location>
        <begin position="128"/>
        <end position="249"/>
    </location>
</feature>
<dbReference type="InterPro" id="IPR029062">
    <property type="entry name" value="Class_I_gatase-like"/>
</dbReference>
<dbReference type="InParanoid" id="K3WB80"/>
<proteinExistence type="predicted"/>
<keyword evidence="3" id="KW-1185">Reference proteome</keyword>
<dbReference type="OMA" id="AIHTDEV"/>
<dbReference type="PROSITE" id="PS51273">
    <property type="entry name" value="GATASE_TYPE_1"/>
    <property type="match status" value="1"/>
</dbReference>
<dbReference type="AlphaFoldDB" id="K3WB80"/>
<reference evidence="3" key="2">
    <citation type="submission" date="2010-04" db="EMBL/GenBank/DDBJ databases">
        <authorList>
            <person name="Buell R."/>
            <person name="Hamilton J."/>
            <person name="Hostetler J."/>
        </authorList>
    </citation>
    <scope>NUCLEOTIDE SEQUENCE [LARGE SCALE GENOMIC DNA]</scope>
    <source>
        <strain evidence="3">DAOM:BR144</strain>
    </source>
</reference>
<evidence type="ECO:0000313" key="2">
    <source>
        <dbReference type="EnsemblProtists" id="PYU1_T002221"/>
    </source>
</evidence>
<dbReference type="InterPro" id="IPR044992">
    <property type="entry name" value="ChyE-like"/>
</dbReference>
<dbReference type="PANTHER" id="PTHR42695">
    <property type="entry name" value="GLUTAMINE AMIDOTRANSFERASE YLR126C-RELATED"/>
    <property type="match status" value="1"/>
</dbReference>
<protein>
    <recommendedName>
        <fullName evidence="1">Glutamine amidotransferase domain-containing protein</fullName>
    </recommendedName>
</protein>
<dbReference type="CDD" id="cd01741">
    <property type="entry name" value="GATase1_1"/>
    <property type="match status" value="1"/>
</dbReference>
<dbReference type="InterPro" id="IPR017926">
    <property type="entry name" value="GATASE"/>
</dbReference>
<sequence length="331" mass="37093">MLTHQLRRASLRTRATRLHVAAGGSSFQLQQLHERALHGGGTTKRVKYLVLDGYIKWGRDDLESGGAVTAGQLYADMLVKCTPPQYNASYDLMFPADPDFELPDLSQYHGVGWSGSSLTVYKSDDERIIQMSDLARRCFEQGIPQFGSCFGAQLAVAVTGGVVQKNKFGKELGIARKISLTDAGRVHPMYEGKPSVFGGFTSHNDQVTHINPGGLKLATNSFTSVQAVSVRYANGDFWAVQYHPEYDLHEIARLLYCRRQVSINLGFFRDMAGADAFIEDLETLHADRSRRDIAWRYGIDDDVLDDDIRTCEVRNFIKHLVLPYQQRKLLA</sequence>
<accession>K3WB80</accession>
<dbReference type="VEuPathDB" id="FungiDB:PYU1_G002218"/>
<dbReference type="Proteomes" id="UP000019132">
    <property type="component" value="Unassembled WGS sequence"/>
</dbReference>
<reference evidence="3" key="1">
    <citation type="journal article" date="2010" name="Genome Biol.">
        <title>Genome sequence of the necrotrophic plant pathogen Pythium ultimum reveals original pathogenicity mechanisms and effector repertoire.</title>
        <authorList>
            <person name="Levesque C.A."/>
            <person name="Brouwer H."/>
            <person name="Cano L."/>
            <person name="Hamilton J.P."/>
            <person name="Holt C."/>
            <person name="Huitema E."/>
            <person name="Raffaele S."/>
            <person name="Robideau G.P."/>
            <person name="Thines M."/>
            <person name="Win J."/>
            <person name="Zerillo M.M."/>
            <person name="Beakes G.W."/>
            <person name="Boore J.L."/>
            <person name="Busam D."/>
            <person name="Dumas B."/>
            <person name="Ferriera S."/>
            <person name="Fuerstenberg S.I."/>
            <person name="Gachon C.M."/>
            <person name="Gaulin E."/>
            <person name="Govers F."/>
            <person name="Grenville-Briggs L."/>
            <person name="Horner N."/>
            <person name="Hostetler J."/>
            <person name="Jiang R.H."/>
            <person name="Johnson J."/>
            <person name="Krajaejun T."/>
            <person name="Lin H."/>
            <person name="Meijer H.J."/>
            <person name="Moore B."/>
            <person name="Morris P."/>
            <person name="Phuntmart V."/>
            <person name="Puiu D."/>
            <person name="Shetty J."/>
            <person name="Stajich J.E."/>
            <person name="Tripathy S."/>
            <person name="Wawra S."/>
            <person name="van West P."/>
            <person name="Whitty B.R."/>
            <person name="Coutinho P.M."/>
            <person name="Henrissat B."/>
            <person name="Martin F."/>
            <person name="Thomas P.D."/>
            <person name="Tyler B.M."/>
            <person name="De Vries R.P."/>
            <person name="Kamoun S."/>
            <person name="Yandell M."/>
            <person name="Tisserat N."/>
            <person name="Buell C.R."/>
        </authorList>
    </citation>
    <scope>NUCLEOTIDE SEQUENCE</scope>
    <source>
        <strain evidence="3">DAOM:BR144</strain>
    </source>
</reference>
<evidence type="ECO:0000259" key="1">
    <source>
        <dbReference type="Pfam" id="PF00117"/>
    </source>
</evidence>
<dbReference type="GO" id="GO:0005829">
    <property type="term" value="C:cytosol"/>
    <property type="evidence" value="ECO:0007669"/>
    <property type="project" value="TreeGrafter"/>
</dbReference>
<dbReference type="eggNOG" id="KOG3179">
    <property type="taxonomic scope" value="Eukaryota"/>
</dbReference>
<dbReference type="EnsemblProtists" id="PYU1_T002221">
    <property type="protein sequence ID" value="PYU1_T002221"/>
    <property type="gene ID" value="PYU1_G002218"/>
</dbReference>